<keyword evidence="11 13" id="KW-0472">Membrane</keyword>
<dbReference type="Proteomes" id="UP000618051">
    <property type="component" value="Unassembled WGS sequence"/>
</dbReference>
<accession>A0A835NV16</accession>
<gene>
    <name evidence="15" type="ORF">IHE44_0007261</name>
    <name evidence="14" type="ORF">IHE44_009006</name>
</gene>
<protein>
    <recommendedName>
        <fullName evidence="13">Hexosyltransferase</fullName>
        <ecNumber evidence="13">2.4.1.-</ecNumber>
    </recommendedName>
</protein>
<keyword evidence="7 13" id="KW-0735">Signal-anchor</keyword>
<evidence type="ECO:0000256" key="8">
    <source>
        <dbReference type="ARBA" id="ARBA00022989"/>
    </source>
</evidence>
<feature type="transmembrane region" description="Helical" evidence="13">
    <location>
        <begin position="12"/>
        <end position="31"/>
    </location>
</feature>
<evidence type="ECO:0000256" key="3">
    <source>
        <dbReference type="ARBA" id="ARBA00008661"/>
    </source>
</evidence>
<evidence type="ECO:0000256" key="5">
    <source>
        <dbReference type="ARBA" id="ARBA00022679"/>
    </source>
</evidence>
<proteinExistence type="inferred from homology"/>
<keyword evidence="10" id="KW-0443">Lipid metabolism</keyword>
<keyword evidence="4 13" id="KW-0328">Glycosyltransferase</keyword>
<evidence type="ECO:0000256" key="13">
    <source>
        <dbReference type="RuleBase" id="RU363063"/>
    </source>
</evidence>
<evidence type="ECO:0000256" key="10">
    <source>
        <dbReference type="ARBA" id="ARBA00023098"/>
    </source>
</evidence>
<keyword evidence="9 13" id="KW-0333">Golgi apparatus</keyword>
<comment type="caution">
    <text evidence="14">The sequence shown here is derived from an EMBL/GenBank/DDBJ whole genome shotgun (WGS) entry which is preliminary data.</text>
</comment>
<dbReference type="OrthoDB" id="115198at2759"/>
<dbReference type="GO" id="GO:0016758">
    <property type="term" value="F:hexosyltransferase activity"/>
    <property type="evidence" value="ECO:0007669"/>
    <property type="project" value="InterPro"/>
</dbReference>
<comment type="pathway">
    <text evidence="2">Protein modification; protein glycosylation.</text>
</comment>
<dbReference type="EMBL" id="JADDUC010000036">
    <property type="protein sequence ID" value="KAG0122380.1"/>
    <property type="molecule type" value="Genomic_DNA"/>
</dbReference>
<keyword evidence="16" id="KW-1185">Reference proteome</keyword>
<dbReference type="Gene3D" id="3.90.550.50">
    <property type="match status" value="1"/>
</dbReference>
<reference evidence="14" key="1">
    <citation type="submission" date="2020-10" db="EMBL/GenBank/DDBJ databases">
        <title>Feather gene expression reveals the developmental basis of iridescence in African starlings.</title>
        <authorList>
            <person name="Rubenstein D.R."/>
        </authorList>
    </citation>
    <scope>NUCLEOTIDE SEQUENCE</scope>
    <source>
        <strain evidence="14">SS15</strain>
        <tissue evidence="14">Liver</tissue>
    </source>
</reference>
<evidence type="ECO:0000256" key="12">
    <source>
        <dbReference type="ARBA" id="ARBA00023180"/>
    </source>
</evidence>
<dbReference type="GO" id="GO:0000139">
    <property type="term" value="C:Golgi membrane"/>
    <property type="evidence" value="ECO:0007669"/>
    <property type="project" value="UniProtKB-SubCell"/>
</dbReference>
<evidence type="ECO:0000256" key="9">
    <source>
        <dbReference type="ARBA" id="ARBA00023034"/>
    </source>
</evidence>
<dbReference type="EC" id="2.4.1.-" evidence="13"/>
<dbReference type="GO" id="GO:0006493">
    <property type="term" value="P:protein O-linked glycosylation"/>
    <property type="evidence" value="ECO:0007669"/>
    <property type="project" value="TreeGrafter"/>
</dbReference>
<reference evidence="15" key="3">
    <citation type="submission" date="2022-01" db="EMBL/GenBank/DDBJ databases">
        <authorList>
            <person name="Rubenstein D.R."/>
        </authorList>
    </citation>
    <scope>NUCLEOTIDE SEQUENCE</scope>
    <source>
        <strain evidence="15">SS15</strain>
        <tissue evidence="15">Liver</tissue>
    </source>
</reference>
<keyword evidence="8 13" id="KW-1133">Transmembrane helix</keyword>
<comment type="subcellular location">
    <subcellularLocation>
        <location evidence="1 13">Golgi apparatus membrane</location>
        <topology evidence="1 13">Single-pass type II membrane protein</topology>
    </subcellularLocation>
</comment>
<dbReference type="PANTHER" id="PTHR11214:SF29">
    <property type="entry name" value="BETA-1,3-GALACTOSYLTRANSFERASE 9"/>
    <property type="match status" value="1"/>
</dbReference>
<evidence type="ECO:0000313" key="15">
    <source>
        <dbReference type="EMBL" id="KAI1232195.1"/>
    </source>
</evidence>
<sequence length="414" mass="46918">MPQLTLCRLRTHQWCFILSNVLLFHVLLFGADLLEQYFLHSLPLSYTDAKALEIRERARKLDLDPLKANLSYTSTATCSDQEIFLLIVVCSSPENRTRRNVIRQTWGNTTGSRGYSVLTVFAVGKAAAASTQLQINEEAQKHRDIIEGSFMDSPQTQTQKMLMSVEWTVTFCPRARYILHTAQDVFVGVPSLAGYLLSLTQLEDIYLGRVVHHGVPDRDPQSPGFVPIHQYPEEFYPDFCHGSAFLVSQDVARKVYVAAREVPLAVPPAAFVGICAKRAGITARHSSRFAGEKHISYNPCCYKFIFTSSGMTEDELFKGWKETSDGEDCSLLETYYSLVSCKVLTYIDKFKQFSLDRIKNELLHFVNYKTHIQQVENKRIQSILPHVDSVTGLFSNRILTEQRVLHASANFGRT</sequence>
<reference evidence="15 16" key="2">
    <citation type="journal article" date="2021" name="J. Hered.">
        <title>Feather Gene Expression Elucidates the Developmental Basis of Plumage Iridescence in African Starlings.</title>
        <authorList>
            <person name="Rubenstein D.R."/>
            <person name="Corvelo A."/>
            <person name="MacManes M.D."/>
            <person name="Maia R."/>
            <person name="Narzisi G."/>
            <person name="Rousaki A."/>
            <person name="Vandenabeele P."/>
            <person name="Shawkey M.D."/>
            <person name="Solomon J."/>
        </authorList>
    </citation>
    <scope>NUCLEOTIDE SEQUENCE [LARGE SCALE GENOMIC DNA]</scope>
    <source>
        <strain evidence="15">SS15</strain>
    </source>
</reference>
<evidence type="ECO:0000256" key="6">
    <source>
        <dbReference type="ARBA" id="ARBA00022692"/>
    </source>
</evidence>
<dbReference type="FunFam" id="3.90.550.50:FF:000001">
    <property type="entry name" value="Hexosyltransferase"/>
    <property type="match status" value="1"/>
</dbReference>
<evidence type="ECO:0000256" key="11">
    <source>
        <dbReference type="ARBA" id="ARBA00023136"/>
    </source>
</evidence>
<organism evidence="14">
    <name type="scientific">Lamprotornis superbus</name>
    <dbReference type="NCBI Taxonomy" id="245042"/>
    <lineage>
        <taxon>Eukaryota</taxon>
        <taxon>Metazoa</taxon>
        <taxon>Chordata</taxon>
        <taxon>Craniata</taxon>
        <taxon>Vertebrata</taxon>
        <taxon>Euteleostomi</taxon>
        <taxon>Archelosauria</taxon>
        <taxon>Archosauria</taxon>
        <taxon>Dinosauria</taxon>
        <taxon>Saurischia</taxon>
        <taxon>Theropoda</taxon>
        <taxon>Coelurosauria</taxon>
        <taxon>Aves</taxon>
        <taxon>Neognathae</taxon>
        <taxon>Neoaves</taxon>
        <taxon>Telluraves</taxon>
        <taxon>Australaves</taxon>
        <taxon>Passeriformes</taxon>
        <taxon>Sturnidae</taxon>
        <taxon>Lamprotornis</taxon>
    </lineage>
</organism>
<evidence type="ECO:0000313" key="16">
    <source>
        <dbReference type="Proteomes" id="UP000618051"/>
    </source>
</evidence>
<evidence type="ECO:0000256" key="7">
    <source>
        <dbReference type="ARBA" id="ARBA00022968"/>
    </source>
</evidence>
<dbReference type="GO" id="GO:0006629">
    <property type="term" value="P:lipid metabolic process"/>
    <property type="evidence" value="ECO:0007669"/>
    <property type="project" value="UniProtKB-KW"/>
</dbReference>
<dbReference type="InterPro" id="IPR002659">
    <property type="entry name" value="Glyco_trans_31"/>
</dbReference>
<keyword evidence="6 13" id="KW-0812">Transmembrane</keyword>
<dbReference type="EMBL" id="JADDUC020000023">
    <property type="protein sequence ID" value="KAI1232195.1"/>
    <property type="molecule type" value="Genomic_DNA"/>
</dbReference>
<dbReference type="AlphaFoldDB" id="A0A835NV16"/>
<evidence type="ECO:0000313" key="14">
    <source>
        <dbReference type="EMBL" id="KAG0122380.1"/>
    </source>
</evidence>
<dbReference type="PANTHER" id="PTHR11214">
    <property type="entry name" value="BETA-1,3-N-ACETYLGLUCOSAMINYLTRANSFERASE"/>
    <property type="match status" value="1"/>
</dbReference>
<evidence type="ECO:0000256" key="2">
    <source>
        <dbReference type="ARBA" id="ARBA00004922"/>
    </source>
</evidence>
<comment type="similarity">
    <text evidence="3 13">Belongs to the glycosyltransferase 31 family.</text>
</comment>
<evidence type="ECO:0000256" key="1">
    <source>
        <dbReference type="ARBA" id="ARBA00004323"/>
    </source>
</evidence>
<keyword evidence="5" id="KW-0808">Transferase</keyword>
<keyword evidence="12" id="KW-0325">Glycoprotein</keyword>
<evidence type="ECO:0000256" key="4">
    <source>
        <dbReference type="ARBA" id="ARBA00022676"/>
    </source>
</evidence>
<dbReference type="Pfam" id="PF01762">
    <property type="entry name" value="Galactosyl_T"/>
    <property type="match status" value="1"/>
</dbReference>
<name>A0A835NV16_9PASS</name>